<comment type="caution">
    <text evidence="1">The sequence shown here is derived from an EMBL/GenBank/DDBJ whole genome shotgun (WGS) entry which is preliminary data.</text>
</comment>
<dbReference type="Proteomes" id="UP000028602">
    <property type="component" value="Unassembled WGS sequence"/>
</dbReference>
<proteinExistence type="predicted"/>
<dbReference type="OrthoDB" id="6860016at2"/>
<dbReference type="Gene3D" id="2.60.200.60">
    <property type="match status" value="1"/>
</dbReference>
<evidence type="ECO:0000313" key="1">
    <source>
        <dbReference type="EMBL" id="KFD17466.1"/>
    </source>
</evidence>
<organism evidence="1 2">
    <name type="scientific">Tatumella ptyseos ATCC 33301</name>
    <dbReference type="NCBI Taxonomy" id="1005995"/>
    <lineage>
        <taxon>Bacteria</taxon>
        <taxon>Pseudomonadati</taxon>
        <taxon>Pseudomonadota</taxon>
        <taxon>Gammaproteobacteria</taxon>
        <taxon>Enterobacterales</taxon>
        <taxon>Erwiniaceae</taxon>
        <taxon>Tatumella</taxon>
    </lineage>
</organism>
<protein>
    <submittedName>
        <fullName evidence="1">Uncharacterized protein</fullName>
    </submittedName>
</protein>
<dbReference type="AlphaFoldDB" id="A0A085JAH0"/>
<accession>A0A085JAH0</accession>
<dbReference type="eggNOG" id="COG4104">
    <property type="taxonomic scope" value="Bacteria"/>
</dbReference>
<dbReference type="CDD" id="cd14742">
    <property type="entry name" value="PAAR_RHS"/>
    <property type="match status" value="1"/>
</dbReference>
<evidence type="ECO:0000313" key="2">
    <source>
        <dbReference type="Proteomes" id="UP000028602"/>
    </source>
</evidence>
<dbReference type="Pfam" id="PF05488">
    <property type="entry name" value="PAAR_motif"/>
    <property type="match status" value="1"/>
</dbReference>
<reference evidence="1 2" key="1">
    <citation type="submission" date="2014-05" db="EMBL/GenBank/DDBJ databases">
        <title>ATOL: Assembling a taxonomically balanced genome-scale reconstruction of the evolutionary history of the Enterobacteriaceae.</title>
        <authorList>
            <person name="Plunkett G.III."/>
            <person name="Neeno-Eckwall E.C."/>
            <person name="Glasner J.D."/>
            <person name="Perna N.T."/>
        </authorList>
    </citation>
    <scope>NUCLEOTIDE SEQUENCE [LARGE SCALE GENOMIC DNA]</scope>
    <source>
        <strain evidence="1 2">ATCC 33301</strain>
    </source>
</reference>
<name>A0A085JAH0_9GAMM</name>
<keyword evidence="2" id="KW-1185">Reference proteome</keyword>
<sequence>MFNAARLGDATTHGGAIISGASTVFINGLPAAVAVVSLAGCSLSHGAAPVVTGSGTVFIEGFAAARISDITGCGATICTGAGNVFIG</sequence>
<dbReference type="EMBL" id="JMPR01000047">
    <property type="protein sequence ID" value="KFD17466.1"/>
    <property type="molecule type" value="Genomic_DNA"/>
</dbReference>
<gene>
    <name evidence="1" type="ORF">GTPT_3071</name>
</gene>
<dbReference type="RefSeq" id="WP_025902563.1">
    <property type="nucleotide sequence ID" value="NZ_ATMJ01000013.1"/>
</dbReference>
<dbReference type="InterPro" id="IPR008727">
    <property type="entry name" value="PAAR_motif"/>
</dbReference>